<dbReference type="RefSeq" id="WP_189217537.1">
    <property type="nucleotide sequence ID" value="NZ_BMQK01000006.1"/>
</dbReference>
<keyword evidence="2" id="KW-1185">Reference proteome</keyword>
<dbReference type="EMBL" id="BMQK01000006">
    <property type="protein sequence ID" value="GGQ59872.1"/>
    <property type="molecule type" value="Genomic_DNA"/>
</dbReference>
<dbReference type="SUPFAM" id="SSF51556">
    <property type="entry name" value="Metallo-dependent hydrolases"/>
    <property type="match status" value="1"/>
</dbReference>
<accession>A0A918BEE0</accession>
<reference evidence="1" key="1">
    <citation type="journal article" date="2014" name="Int. J. Syst. Evol. Microbiol.">
        <title>Complete genome sequence of Corynebacterium casei LMG S-19264T (=DSM 44701T), isolated from a smear-ripened cheese.</title>
        <authorList>
            <consortium name="US DOE Joint Genome Institute (JGI-PGF)"/>
            <person name="Walter F."/>
            <person name="Albersmeier A."/>
            <person name="Kalinowski J."/>
            <person name="Ruckert C."/>
        </authorList>
    </citation>
    <scope>NUCLEOTIDE SEQUENCE</scope>
    <source>
        <strain evidence="1">JCM 3131</strain>
    </source>
</reference>
<dbReference type="InterPro" id="IPR032466">
    <property type="entry name" value="Metal_Hydrolase"/>
</dbReference>
<name>A0A918BEE0_9ACTN</name>
<organism evidence="1 2">
    <name type="scientific">Streptomyces ruber</name>
    <dbReference type="NCBI Taxonomy" id="83378"/>
    <lineage>
        <taxon>Bacteria</taxon>
        <taxon>Bacillati</taxon>
        <taxon>Actinomycetota</taxon>
        <taxon>Actinomycetes</taxon>
        <taxon>Kitasatosporales</taxon>
        <taxon>Streptomycetaceae</taxon>
        <taxon>Streptomyces</taxon>
    </lineage>
</organism>
<dbReference type="AlphaFoldDB" id="A0A918BEE0"/>
<protein>
    <recommendedName>
        <fullName evidence="3">Amidohydrolase-related domain-containing protein</fullName>
    </recommendedName>
</protein>
<dbReference type="Proteomes" id="UP000620156">
    <property type="component" value="Unassembled WGS sequence"/>
</dbReference>
<dbReference type="Gene3D" id="3.20.20.140">
    <property type="entry name" value="Metal-dependent hydrolases"/>
    <property type="match status" value="1"/>
</dbReference>
<comment type="caution">
    <text evidence="1">The sequence shown here is derived from an EMBL/GenBank/DDBJ whole genome shotgun (WGS) entry which is preliminary data.</text>
</comment>
<evidence type="ECO:0000313" key="1">
    <source>
        <dbReference type="EMBL" id="GGQ59872.1"/>
    </source>
</evidence>
<proteinExistence type="predicted"/>
<reference evidence="1" key="2">
    <citation type="submission" date="2020-09" db="EMBL/GenBank/DDBJ databases">
        <authorList>
            <person name="Sun Q."/>
            <person name="Ohkuma M."/>
        </authorList>
    </citation>
    <scope>NUCLEOTIDE SEQUENCE</scope>
    <source>
        <strain evidence="1">JCM 3131</strain>
    </source>
</reference>
<evidence type="ECO:0008006" key="3">
    <source>
        <dbReference type="Google" id="ProtNLM"/>
    </source>
</evidence>
<evidence type="ECO:0000313" key="2">
    <source>
        <dbReference type="Proteomes" id="UP000620156"/>
    </source>
</evidence>
<sequence length="77" mass="8299">MDLVDVHARFPTGSCVRQARAAGHLMPDGVPRWPTWSPEEHLDVMDRAGIGTATLSVSSPGVHFGDDAARVLPRPAR</sequence>
<gene>
    <name evidence="1" type="ORF">GCM10010145_32460</name>
</gene>